<proteinExistence type="predicted"/>
<gene>
    <name evidence="1" type="ORF">EGYM00163_LOCUS34191</name>
</gene>
<accession>A0A7S4LDY4</accession>
<reference evidence="1" key="1">
    <citation type="submission" date="2021-01" db="EMBL/GenBank/DDBJ databases">
        <authorList>
            <person name="Corre E."/>
            <person name="Pelletier E."/>
            <person name="Niang G."/>
            <person name="Scheremetjew M."/>
            <person name="Finn R."/>
            <person name="Kale V."/>
            <person name="Holt S."/>
            <person name="Cochrane G."/>
            <person name="Meng A."/>
            <person name="Brown T."/>
            <person name="Cohen L."/>
        </authorList>
    </citation>
    <scope>NUCLEOTIDE SEQUENCE</scope>
    <source>
        <strain evidence="1">CCMP1594</strain>
    </source>
</reference>
<sequence>MDFKASLPPHGSAPKPLRCLEVLDCRKTQQVRAQKSQRSGRMRSQFARVAAAQEAHNAGYPQAAPWRSLEKDSDRAHLAVSDQTGGSFGSEAVGLGCGGGTELTLLLAAVLGHEDVLARLRAGACLNTDDSLRLCLGEADLLVVVQMERLFM</sequence>
<evidence type="ECO:0000313" key="1">
    <source>
        <dbReference type="EMBL" id="CAE0822990.1"/>
    </source>
</evidence>
<organism evidence="1">
    <name type="scientific">Eutreptiella gymnastica</name>
    <dbReference type="NCBI Taxonomy" id="73025"/>
    <lineage>
        <taxon>Eukaryota</taxon>
        <taxon>Discoba</taxon>
        <taxon>Euglenozoa</taxon>
        <taxon>Euglenida</taxon>
        <taxon>Spirocuta</taxon>
        <taxon>Euglenophyceae</taxon>
        <taxon>Eutreptiales</taxon>
        <taxon>Eutreptiaceae</taxon>
        <taxon>Eutreptiella</taxon>
    </lineage>
</organism>
<dbReference type="EMBL" id="HBJA01098919">
    <property type="protein sequence ID" value="CAE0822990.1"/>
    <property type="molecule type" value="Transcribed_RNA"/>
</dbReference>
<name>A0A7S4LDY4_9EUGL</name>
<protein>
    <submittedName>
        <fullName evidence="1">Uncharacterized protein</fullName>
    </submittedName>
</protein>
<dbReference type="AlphaFoldDB" id="A0A7S4LDY4"/>